<name>Q4RJN1_TETNG</name>
<organism evidence="2">
    <name type="scientific">Tetraodon nigroviridis</name>
    <name type="common">Spotted green pufferfish</name>
    <name type="synonym">Chelonodon nigroviridis</name>
    <dbReference type="NCBI Taxonomy" id="99883"/>
    <lineage>
        <taxon>Eukaryota</taxon>
        <taxon>Metazoa</taxon>
        <taxon>Chordata</taxon>
        <taxon>Craniata</taxon>
        <taxon>Vertebrata</taxon>
        <taxon>Euteleostomi</taxon>
        <taxon>Actinopterygii</taxon>
        <taxon>Neopterygii</taxon>
        <taxon>Teleostei</taxon>
        <taxon>Neoteleostei</taxon>
        <taxon>Acanthomorphata</taxon>
        <taxon>Eupercaria</taxon>
        <taxon>Tetraodontiformes</taxon>
        <taxon>Tetradontoidea</taxon>
        <taxon>Tetraodontidae</taxon>
        <taxon>Tetraodon</taxon>
    </lineage>
</organism>
<dbReference type="GO" id="GO:0036158">
    <property type="term" value="P:outer dynein arm assembly"/>
    <property type="evidence" value="ECO:0007669"/>
    <property type="project" value="TreeGrafter"/>
</dbReference>
<evidence type="ECO:0000256" key="1">
    <source>
        <dbReference type="PROSITE-ProRule" id="PRU00103"/>
    </source>
</evidence>
<dbReference type="PROSITE" id="PS50077">
    <property type="entry name" value="HEAT_REPEAT"/>
    <property type="match status" value="1"/>
</dbReference>
<dbReference type="GO" id="GO:0045505">
    <property type="term" value="F:dynein intermediate chain binding"/>
    <property type="evidence" value="ECO:0007669"/>
    <property type="project" value="TreeGrafter"/>
</dbReference>
<dbReference type="InterPro" id="IPR011989">
    <property type="entry name" value="ARM-like"/>
</dbReference>
<dbReference type="KEGG" id="tng:GSTEN00033360G001"/>
<dbReference type="PANTHER" id="PTHR16216">
    <property type="entry name" value="DYNEIN ASSEMBLY FACTOR 5, AXONEMAL"/>
    <property type="match status" value="1"/>
</dbReference>
<dbReference type="InterPro" id="IPR021133">
    <property type="entry name" value="HEAT_type_2"/>
</dbReference>
<dbReference type="AlphaFoldDB" id="Q4RJN1"/>
<sequence length="387" mass="42919">MLLLRFPTSPLLGSRCVLYLQQLLACIDVLLRHCDLDCGSVSLQLLQVLITVQSLSVDPQLSDKTSETVQLLCKVQGLDSVMELYRQHMGQLLDWLSASVSTWTRSSPQRLQLQTIVFQSGPVIGEFLGQLVPLLCCSLQTDKDPELRMSIFTMLAKLLLDAENSLDSQGNFHKVSEKFLSDILLPNLVWRAGRTASAVRTAALSSLLALLHGGSITPGQLLCLLEKLSPVLLSALEDDARMSRLFACRSVATVLKLTGKSLHPDALNKIYPELLKRLDDSSEEVRSAGLEAIGLWLSSLTEEYNPEFYVTHLQFFFQQLLLFLDDPDSSVQQQVLDVLKEGSSVHPGLLQKEVEAVVGKHRTPEYCNQLLQHISSLPTEAASRDPE</sequence>
<dbReference type="GO" id="GO:0005737">
    <property type="term" value="C:cytoplasm"/>
    <property type="evidence" value="ECO:0007669"/>
    <property type="project" value="TreeGrafter"/>
</dbReference>
<feature type="repeat" description="HEAT" evidence="1">
    <location>
        <begin position="270"/>
        <end position="308"/>
    </location>
</feature>
<dbReference type="GO" id="GO:0036159">
    <property type="term" value="P:inner dynein arm assembly"/>
    <property type="evidence" value="ECO:0007669"/>
    <property type="project" value="TreeGrafter"/>
</dbReference>
<dbReference type="InterPro" id="IPR052623">
    <property type="entry name" value="DAAF5"/>
</dbReference>
<dbReference type="Gene3D" id="1.25.10.10">
    <property type="entry name" value="Leucine-rich Repeat Variant"/>
    <property type="match status" value="2"/>
</dbReference>
<protein>
    <submittedName>
        <fullName evidence="2">(spotted green pufferfish) hypothetical protein</fullName>
    </submittedName>
</protein>
<dbReference type="OrthoDB" id="413572at2759"/>
<dbReference type="EMBL" id="CAAE01015037">
    <property type="protein sequence ID" value="CAG11401.1"/>
    <property type="molecule type" value="Genomic_DNA"/>
</dbReference>
<dbReference type="PANTHER" id="PTHR16216:SF2">
    <property type="entry name" value="DYNEIN AXONEMAL ASSEMBLY FACTOR 5"/>
    <property type="match status" value="1"/>
</dbReference>
<accession>Q4RJN1</accession>
<reference evidence="2" key="2">
    <citation type="submission" date="2004-02" db="EMBL/GenBank/DDBJ databases">
        <authorList>
            <consortium name="Genoscope"/>
            <consortium name="Whitehead Institute Centre for Genome Research"/>
        </authorList>
    </citation>
    <scope>NUCLEOTIDE SEQUENCE</scope>
</reference>
<gene>
    <name evidence="2" type="ORF">GSTENG00033360001</name>
</gene>
<comment type="caution">
    <text evidence="2">The sequence shown here is derived from an EMBL/GenBank/DDBJ whole genome shotgun (WGS) entry which is preliminary data.</text>
</comment>
<dbReference type="InterPro" id="IPR016024">
    <property type="entry name" value="ARM-type_fold"/>
</dbReference>
<dbReference type="SUPFAM" id="SSF48371">
    <property type="entry name" value="ARM repeat"/>
    <property type="match status" value="1"/>
</dbReference>
<proteinExistence type="predicted"/>
<reference evidence="2" key="1">
    <citation type="journal article" date="2004" name="Nature">
        <title>Genome duplication in the teleost fish Tetraodon nigroviridis reveals the early vertebrate proto-karyotype.</title>
        <authorList>
            <person name="Jaillon O."/>
            <person name="Aury J.-M."/>
            <person name="Brunet F."/>
            <person name="Petit J.-L."/>
            <person name="Stange-Thomann N."/>
            <person name="Mauceli E."/>
            <person name="Bouneau L."/>
            <person name="Fischer C."/>
            <person name="Ozouf-Costaz C."/>
            <person name="Bernot A."/>
            <person name="Nicaud S."/>
            <person name="Jaffe D."/>
            <person name="Fisher S."/>
            <person name="Lutfalla G."/>
            <person name="Dossat C."/>
            <person name="Segurens B."/>
            <person name="Dasilva C."/>
            <person name="Salanoubat M."/>
            <person name="Levy M."/>
            <person name="Boudet N."/>
            <person name="Castellano S."/>
            <person name="Anthouard V."/>
            <person name="Jubin C."/>
            <person name="Castelli V."/>
            <person name="Katinka M."/>
            <person name="Vacherie B."/>
            <person name="Biemont C."/>
            <person name="Skalli Z."/>
            <person name="Cattolico L."/>
            <person name="Poulain J."/>
            <person name="De Berardinis V."/>
            <person name="Cruaud C."/>
            <person name="Duprat S."/>
            <person name="Brottier P."/>
            <person name="Coutanceau J.-P."/>
            <person name="Gouzy J."/>
            <person name="Parra G."/>
            <person name="Lardier G."/>
            <person name="Chapple C."/>
            <person name="McKernan K.J."/>
            <person name="McEwan P."/>
            <person name="Bosak S."/>
            <person name="Kellis M."/>
            <person name="Volff J.-N."/>
            <person name="Guigo R."/>
            <person name="Zody M.C."/>
            <person name="Mesirov J."/>
            <person name="Lindblad-Toh K."/>
            <person name="Birren B."/>
            <person name="Nusbaum C."/>
            <person name="Kahn D."/>
            <person name="Robinson-Rechavi M."/>
            <person name="Laudet V."/>
            <person name="Schachter V."/>
            <person name="Quetier F."/>
            <person name="Saurin W."/>
            <person name="Scarpelli C."/>
            <person name="Wincker P."/>
            <person name="Lander E.S."/>
            <person name="Weissenbach J."/>
            <person name="Roest Crollius H."/>
        </authorList>
    </citation>
    <scope>NUCLEOTIDE SEQUENCE [LARGE SCALE GENOMIC DNA]</scope>
</reference>
<dbReference type="GO" id="GO:0003341">
    <property type="term" value="P:cilium movement"/>
    <property type="evidence" value="ECO:0007669"/>
    <property type="project" value="TreeGrafter"/>
</dbReference>
<evidence type="ECO:0000313" key="2">
    <source>
        <dbReference type="EMBL" id="CAG11401.1"/>
    </source>
</evidence>